<dbReference type="InterPro" id="IPR024463">
    <property type="entry name" value="Transposase_TnpC_homeodom"/>
</dbReference>
<evidence type="ECO:0000313" key="4">
    <source>
        <dbReference type="Proteomes" id="UP001165565"/>
    </source>
</evidence>
<comment type="caution">
    <text evidence="3">The sequence shown here is derived from an EMBL/GenBank/DDBJ whole genome shotgun (WGS) entry which is preliminary data.</text>
</comment>
<keyword evidence="1" id="KW-0175">Coiled coil</keyword>
<feature type="coiled-coil region" evidence="1">
    <location>
        <begin position="2"/>
        <end position="86"/>
    </location>
</feature>
<keyword evidence="4" id="KW-1185">Reference proteome</keyword>
<proteinExistence type="predicted"/>
<dbReference type="Proteomes" id="UP001165565">
    <property type="component" value="Unassembled WGS sequence"/>
</dbReference>
<feature type="non-terminal residue" evidence="3">
    <location>
        <position position="125"/>
    </location>
</feature>
<reference evidence="3" key="1">
    <citation type="submission" date="2022-06" db="EMBL/GenBank/DDBJ databases">
        <title>Sphingomonas sp. nov. isolated from rhizosphere soil of tomato.</title>
        <authorList>
            <person name="Dong H."/>
            <person name="Gao R."/>
        </authorList>
    </citation>
    <scope>NUCLEOTIDE SEQUENCE</scope>
    <source>
        <strain evidence="3">MMSM24</strain>
    </source>
</reference>
<dbReference type="AlphaFoldDB" id="A0AA41ZIV7"/>
<dbReference type="EMBL" id="JANFAV010000024">
    <property type="protein sequence ID" value="MCW6537506.1"/>
    <property type="molecule type" value="Genomic_DNA"/>
</dbReference>
<dbReference type="Pfam" id="PF13007">
    <property type="entry name" value="LZ_Tnp_IS66"/>
    <property type="match status" value="1"/>
</dbReference>
<protein>
    <submittedName>
        <fullName evidence="3">Transposase</fullName>
    </submittedName>
</protein>
<sequence length="125" mass="13947">MGNEAQAEIESLRERLAAAEAVAAEVARIKAINADLEARNALLELQNEKMRRTLYGQRSERTRHLLDQMELAFEECEATASEYEALAALAAAKTNVAPFERKRPARKPLPEHLPRERVVIAAPEA</sequence>
<evidence type="ECO:0000259" key="2">
    <source>
        <dbReference type="Pfam" id="PF13007"/>
    </source>
</evidence>
<evidence type="ECO:0000313" key="3">
    <source>
        <dbReference type="EMBL" id="MCW6537506.1"/>
    </source>
</evidence>
<feature type="domain" description="Transposase TnpC homeodomain" evidence="2">
    <location>
        <begin position="43"/>
        <end position="118"/>
    </location>
</feature>
<organism evidence="3 4">
    <name type="scientific">Sphingomonas lycopersici</name>
    <dbReference type="NCBI Taxonomy" id="2951807"/>
    <lineage>
        <taxon>Bacteria</taxon>
        <taxon>Pseudomonadati</taxon>
        <taxon>Pseudomonadota</taxon>
        <taxon>Alphaproteobacteria</taxon>
        <taxon>Sphingomonadales</taxon>
        <taxon>Sphingomonadaceae</taxon>
        <taxon>Sphingomonas</taxon>
    </lineage>
</organism>
<evidence type="ECO:0000256" key="1">
    <source>
        <dbReference type="SAM" id="Coils"/>
    </source>
</evidence>
<dbReference type="RefSeq" id="WP_265271593.1">
    <property type="nucleotide sequence ID" value="NZ_JANFAV010000024.1"/>
</dbReference>
<gene>
    <name evidence="3" type="ORF">NEE01_22225</name>
</gene>
<accession>A0AA41ZIV7</accession>
<name>A0AA41ZIV7_9SPHN</name>